<dbReference type="Pfam" id="PF00941">
    <property type="entry name" value="FAD_binding_5"/>
    <property type="match status" value="1"/>
</dbReference>
<dbReference type="AlphaFoldDB" id="A0A382V009"/>
<dbReference type="InterPro" id="IPR051312">
    <property type="entry name" value="Diverse_Substr_Oxidored"/>
</dbReference>
<name>A0A382V009_9ZZZZ</name>
<dbReference type="GO" id="GO:0071949">
    <property type="term" value="F:FAD binding"/>
    <property type="evidence" value="ECO:0007669"/>
    <property type="project" value="InterPro"/>
</dbReference>
<dbReference type="PROSITE" id="PS51387">
    <property type="entry name" value="FAD_PCMH"/>
    <property type="match status" value="1"/>
</dbReference>
<protein>
    <recommendedName>
        <fullName evidence="1">FAD-binding PCMH-type domain-containing protein</fullName>
    </recommendedName>
</protein>
<dbReference type="Gene3D" id="3.30.465.10">
    <property type="match status" value="1"/>
</dbReference>
<dbReference type="InterPro" id="IPR016169">
    <property type="entry name" value="FAD-bd_PCMH_sub2"/>
</dbReference>
<dbReference type="EMBL" id="UINC01148118">
    <property type="protein sequence ID" value="SVD39819.1"/>
    <property type="molecule type" value="Genomic_DNA"/>
</dbReference>
<dbReference type="PANTHER" id="PTHR42659:SF9">
    <property type="entry name" value="XANTHINE DEHYDROGENASE FAD-BINDING SUBUNIT XDHB-RELATED"/>
    <property type="match status" value="1"/>
</dbReference>
<evidence type="ECO:0000259" key="1">
    <source>
        <dbReference type="PROSITE" id="PS51387"/>
    </source>
</evidence>
<organism evidence="2">
    <name type="scientific">marine metagenome</name>
    <dbReference type="NCBI Taxonomy" id="408172"/>
    <lineage>
        <taxon>unclassified sequences</taxon>
        <taxon>metagenomes</taxon>
        <taxon>ecological metagenomes</taxon>
    </lineage>
</organism>
<dbReference type="InterPro" id="IPR002346">
    <property type="entry name" value="Mopterin_DH_FAD-bd"/>
</dbReference>
<dbReference type="GO" id="GO:0016491">
    <property type="term" value="F:oxidoreductase activity"/>
    <property type="evidence" value="ECO:0007669"/>
    <property type="project" value="InterPro"/>
</dbReference>
<dbReference type="PANTHER" id="PTHR42659">
    <property type="entry name" value="XANTHINE DEHYDROGENASE SUBUNIT C-RELATED"/>
    <property type="match status" value="1"/>
</dbReference>
<sequence length="212" mass="22718">MKDFEYCAPKTLREAVALKADKGEAARVLAGGTDLIVQLRGKRFTPDRVIDIKNIADVNELSYSPRKGLIIGAGVPCWRVYNDAKIAELYPGLIDSAAIIGGIQIQGRATFGGNLCNSSPSADTIPSLMTHSAVCNIIGPSGKRKVPVVDFCTGPGRNVLEPGEILVSLQIPGVKKNTGSHYQRFIPRNEMDIAVVGVSSKVVLANRGKEFK</sequence>
<proteinExistence type="predicted"/>
<dbReference type="InterPro" id="IPR016167">
    <property type="entry name" value="FAD-bd_PCMH_sub1"/>
</dbReference>
<dbReference type="Gene3D" id="3.30.43.10">
    <property type="entry name" value="Uridine Diphospho-n-acetylenolpyruvylglucosamine Reductase, domain 2"/>
    <property type="match status" value="1"/>
</dbReference>
<dbReference type="InterPro" id="IPR036318">
    <property type="entry name" value="FAD-bd_PCMH-like_sf"/>
</dbReference>
<evidence type="ECO:0000313" key="2">
    <source>
        <dbReference type="EMBL" id="SVD39819.1"/>
    </source>
</evidence>
<dbReference type="SUPFAM" id="SSF56176">
    <property type="entry name" value="FAD-binding/transporter-associated domain-like"/>
    <property type="match status" value="1"/>
</dbReference>
<feature type="domain" description="FAD-binding PCMH-type" evidence="1">
    <location>
        <begin position="1"/>
        <end position="176"/>
    </location>
</feature>
<feature type="non-terminal residue" evidence="2">
    <location>
        <position position="212"/>
    </location>
</feature>
<accession>A0A382V009</accession>
<dbReference type="InterPro" id="IPR016166">
    <property type="entry name" value="FAD-bd_PCMH"/>
</dbReference>
<reference evidence="2" key="1">
    <citation type="submission" date="2018-05" db="EMBL/GenBank/DDBJ databases">
        <authorList>
            <person name="Lanie J.A."/>
            <person name="Ng W.-L."/>
            <person name="Kazmierczak K.M."/>
            <person name="Andrzejewski T.M."/>
            <person name="Davidsen T.M."/>
            <person name="Wayne K.J."/>
            <person name="Tettelin H."/>
            <person name="Glass J.I."/>
            <person name="Rusch D."/>
            <person name="Podicherti R."/>
            <person name="Tsui H.-C.T."/>
            <person name="Winkler M.E."/>
        </authorList>
    </citation>
    <scope>NUCLEOTIDE SEQUENCE</scope>
</reference>
<gene>
    <name evidence="2" type="ORF">METZ01_LOCUS392673</name>
</gene>